<dbReference type="AlphaFoldDB" id="A0A1F5YX14"/>
<dbReference type="InterPro" id="IPR004394">
    <property type="entry name" value="Iojap/RsfS/C7orf30"/>
</dbReference>
<accession>A0A1F5YX14</accession>
<dbReference type="STRING" id="1817867.A3F83_01095"/>
<dbReference type="EMBL" id="MFIX01000094">
    <property type="protein sequence ID" value="OGG04731.1"/>
    <property type="molecule type" value="Genomic_DNA"/>
</dbReference>
<evidence type="ECO:0000256" key="2">
    <source>
        <dbReference type="HAMAP-Rule" id="MF_01477"/>
    </source>
</evidence>
<comment type="function">
    <text evidence="2">Functions as a ribosomal silencing factor. Interacts with ribosomal protein uL14 (rplN), blocking formation of intersubunit bridge B8. Prevents association of the 30S and 50S ribosomal subunits and the formation of functional ribosomes, thus repressing translation.</text>
</comment>
<dbReference type="InterPro" id="IPR043519">
    <property type="entry name" value="NT_sf"/>
</dbReference>
<dbReference type="HAMAP" id="MF_01477">
    <property type="entry name" value="Iojap_RsfS"/>
    <property type="match status" value="1"/>
</dbReference>
<evidence type="ECO:0000256" key="1">
    <source>
        <dbReference type="ARBA" id="ARBA00010574"/>
    </source>
</evidence>
<dbReference type="GO" id="GO:0090071">
    <property type="term" value="P:negative regulation of ribosome biogenesis"/>
    <property type="evidence" value="ECO:0007669"/>
    <property type="project" value="UniProtKB-UniRule"/>
</dbReference>
<comment type="caution">
    <text evidence="3">The sequence shown here is derived from an EMBL/GenBank/DDBJ whole genome shotgun (WGS) entry which is preliminary data.</text>
</comment>
<dbReference type="GO" id="GO:0005737">
    <property type="term" value="C:cytoplasm"/>
    <property type="evidence" value="ECO:0007669"/>
    <property type="project" value="UniProtKB-SubCell"/>
</dbReference>
<dbReference type="Gene3D" id="3.30.460.10">
    <property type="entry name" value="Beta Polymerase, domain 2"/>
    <property type="match status" value="1"/>
</dbReference>
<dbReference type="GO" id="GO:0017148">
    <property type="term" value="P:negative regulation of translation"/>
    <property type="evidence" value="ECO:0007669"/>
    <property type="project" value="UniProtKB-UniRule"/>
</dbReference>
<dbReference type="PANTHER" id="PTHR21043">
    <property type="entry name" value="IOJAP SUPERFAMILY ORTHOLOG"/>
    <property type="match status" value="1"/>
</dbReference>
<keyword evidence="2" id="KW-0963">Cytoplasm</keyword>
<dbReference type="GO" id="GO:0043023">
    <property type="term" value="F:ribosomal large subunit binding"/>
    <property type="evidence" value="ECO:0007669"/>
    <property type="project" value="TreeGrafter"/>
</dbReference>
<proteinExistence type="inferred from homology"/>
<keyword evidence="2" id="KW-0810">Translation regulation</keyword>
<dbReference type="NCBIfam" id="TIGR00090">
    <property type="entry name" value="rsfS_iojap_ybeB"/>
    <property type="match status" value="1"/>
</dbReference>
<organism evidence="3 4">
    <name type="scientific">Candidatus Glassbacteria bacterium RIFCSPLOWO2_12_FULL_58_11</name>
    <dbReference type="NCBI Taxonomy" id="1817867"/>
    <lineage>
        <taxon>Bacteria</taxon>
        <taxon>Candidatus Glassiibacteriota</taxon>
    </lineage>
</organism>
<comment type="subunit">
    <text evidence="2">Interacts with ribosomal protein uL14 (rplN).</text>
</comment>
<dbReference type="Pfam" id="PF02410">
    <property type="entry name" value="RsfS"/>
    <property type="match status" value="1"/>
</dbReference>
<keyword evidence="2" id="KW-0678">Repressor</keyword>
<protein>
    <recommendedName>
        <fullName evidence="2">Ribosomal silencing factor RsfS</fullName>
    </recommendedName>
</protein>
<name>A0A1F5YX14_9BACT</name>
<dbReference type="SUPFAM" id="SSF81301">
    <property type="entry name" value="Nucleotidyltransferase"/>
    <property type="match status" value="1"/>
</dbReference>
<evidence type="ECO:0000313" key="4">
    <source>
        <dbReference type="Proteomes" id="UP000179129"/>
    </source>
</evidence>
<comment type="subcellular location">
    <subcellularLocation>
        <location evidence="2">Cytoplasm</location>
    </subcellularLocation>
</comment>
<dbReference type="PANTHER" id="PTHR21043:SF0">
    <property type="entry name" value="MITOCHONDRIAL ASSEMBLY OF RIBOSOMAL LARGE SUBUNIT PROTEIN 1"/>
    <property type="match status" value="1"/>
</dbReference>
<comment type="similarity">
    <text evidence="1 2">Belongs to the Iojap/RsfS family.</text>
</comment>
<dbReference type="Proteomes" id="UP000179129">
    <property type="component" value="Unassembled WGS sequence"/>
</dbReference>
<evidence type="ECO:0000313" key="3">
    <source>
        <dbReference type="EMBL" id="OGG04731.1"/>
    </source>
</evidence>
<reference evidence="3 4" key="1">
    <citation type="journal article" date="2016" name="Nat. Commun.">
        <title>Thousands of microbial genomes shed light on interconnected biogeochemical processes in an aquifer system.</title>
        <authorList>
            <person name="Anantharaman K."/>
            <person name="Brown C.T."/>
            <person name="Hug L.A."/>
            <person name="Sharon I."/>
            <person name="Castelle C.J."/>
            <person name="Probst A.J."/>
            <person name="Thomas B.C."/>
            <person name="Singh A."/>
            <person name="Wilkins M.J."/>
            <person name="Karaoz U."/>
            <person name="Brodie E.L."/>
            <person name="Williams K.H."/>
            <person name="Hubbard S.S."/>
            <person name="Banfield J.F."/>
        </authorList>
    </citation>
    <scope>NUCLEOTIDE SEQUENCE [LARGE SCALE GENOMIC DNA]</scope>
</reference>
<sequence>MAGKRKPKGKLSDRKIRELVFSAGECCLEKKADEVVVLDLRKISDMTDYFLIAGGYTDIHVRAVAGHVMEALESRHKLTPWHVEGLEHGRWVLVDYVDFVVHVFQSETRKFYQLERLWSDARSYEIKDEEPLPGNKN</sequence>
<gene>
    <name evidence="2" type="primary">rsfS</name>
    <name evidence="3" type="ORF">A3F83_01095</name>
</gene>
<dbReference type="GO" id="GO:0042256">
    <property type="term" value="P:cytosolic ribosome assembly"/>
    <property type="evidence" value="ECO:0007669"/>
    <property type="project" value="UniProtKB-UniRule"/>
</dbReference>